<dbReference type="Proteomes" id="UP001292094">
    <property type="component" value="Unassembled WGS sequence"/>
</dbReference>
<accession>A0AAE1PMH4</accession>
<dbReference type="AlphaFoldDB" id="A0AAE1PMH4"/>
<proteinExistence type="predicted"/>
<comment type="caution">
    <text evidence="1">The sequence shown here is derived from an EMBL/GenBank/DDBJ whole genome shotgun (WGS) entry which is preliminary data.</text>
</comment>
<sequence length="82" mass="9011">MDTTLHQIREQQQQQVLKLAHNFSLGSPRILGSTGKGGSGSVRVRWDEVGRVVQRKERKGWSRVGQGGVGLCRERKGKEGAG</sequence>
<evidence type="ECO:0000313" key="2">
    <source>
        <dbReference type="Proteomes" id="UP001292094"/>
    </source>
</evidence>
<dbReference type="EMBL" id="JAWZYT010001574">
    <property type="protein sequence ID" value="KAK4310974.1"/>
    <property type="molecule type" value="Genomic_DNA"/>
</dbReference>
<gene>
    <name evidence="1" type="ORF">Pmani_017504</name>
</gene>
<organism evidence="1 2">
    <name type="scientific">Petrolisthes manimaculis</name>
    <dbReference type="NCBI Taxonomy" id="1843537"/>
    <lineage>
        <taxon>Eukaryota</taxon>
        <taxon>Metazoa</taxon>
        <taxon>Ecdysozoa</taxon>
        <taxon>Arthropoda</taxon>
        <taxon>Crustacea</taxon>
        <taxon>Multicrustacea</taxon>
        <taxon>Malacostraca</taxon>
        <taxon>Eumalacostraca</taxon>
        <taxon>Eucarida</taxon>
        <taxon>Decapoda</taxon>
        <taxon>Pleocyemata</taxon>
        <taxon>Anomura</taxon>
        <taxon>Galatheoidea</taxon>
        <taxon>Porcellanidae</taxon>
        <taxon>Petrolisthes</taxon>
    </lineage>
</organism>
<name>A0AAE1PMH4_9EUCA</name>
<protein>
    <submittedName>
        <fullName evidence="1">Uncharacterized protein</fullName>
    </submittedName>
</protein>
<keyword evidence="2" id="KW-1185">Reference proteome</keyword>
<evidence type="ECO:0000313" key="1">
    <source>
        <dbReference type="EMBL" id="KAK4310974.1"/>
    </source>
</evidence>
<reference evidence="1" key="1">
    <citation type="submission" date="2023-11" db="EMBL/GenBank/DDBJ databases">
        <title>Genome assemblies of two species of porcelain crab, Petrolisthes cinctipes and Petrolisthes manimaculis (Anomura: Porcellanidae).</title>
        <authorList>
            <person name="Angst P."/>
        </authorList>
    </citation>
    <scope>NUCLEOTIDE SEQUENCE</scope>
    <source>
        <strain evidence="1">PB745_02</strain>
        <tissue evidence="1">Gill</tissue>
    </source>
</reference>